<dbReference type="PROSITE" id="PS51841">
    <property type="entry name" value="LTD"/>
    <property type="match status" value="1"/>
</dbReference>
<organism evidence="4 5">
    <name type="scientific">Bacillus oleivorans</name>
    <dbReference type="NCBI Taxonomy" id="1448271"/>
    <lineage>
        <taxon>Bacteria</taxon>
        <taxon>Bacillati</taxon>
        <taxon>Bacillota</taxon>
        <taxon>Bacilli</taxon>
        <taxon>Bacillales</taxon>
        <taxon>Bacillaceae</taxon>
        <taxon>Bacillus</taxon>
    </lineage>
</organism>
<dbReference type="OrthoDB" id="9772095at2"/>
<dbReference type="InterPro" id="IPR029052">
    <property type="entry name" value="Metallo-depent_PP-like"/>
</dbReference>
<evidence type="ECO:0000256" key="1">
    <source>
        <dbReference type="SAM" id="MobiDB-lite"/>
    </source>
</evidence>
<feature type="compositionally biased region" description="Polar residues" evidence="1">
    <location>
        <begin position="1832"/>
        <end position="1844"/>
    </location>
</feature>
<sequence>MKRILSIILCLVIVLNPFVQTANAISDSSEQNIIENNMPVIFTEVYPNDKSNSHIDGAGENDLFEFVEIYNTTNHDLDFNSLYKIRYDYLSNSKDLTVTAADDAANADVIIPANSPAVLWVERTSSNITGAAAEVTEEDFREYHHIPAEVPIFILRGQDGLNNTDRGFYITNNENNADIISHVHYTSEDVGDGLSYHTRAPQSGATVASFAKKAEPTAGAVNEEQLIPASNNEPAIIHSPVESVKEGSDLTITATAEDADQDPLTINLFYRNDATLEYKEVDMSLEGAVFSYTISGTEISGSVIDYYMTVSDGTASVQSDTFQAKIIASAEEEVPEEQPQDPVEQPDYLILFTEVYPNDKDNSHINGAGSNDLFEFVEIYNNSNNELDFNSQYKIRYDWRTGTKDLAVTAADDANDQNVIIPANSPAVLWVERTHSSITGDAAQLSEADFRAYHQIPENVPVFKVRNQDGLPNSSDRSFYLTSKDNNNNIISEIRFTGDDVSDGKSFHTRVPQEGVTVAAYLRKGDPTPGTVNAEQLVASSNVKPVITHDPESSIQTGTDFTVDFTVDDADGDSLEVKLFYRLNPYGEFTEAGVEATQNHEYSYTIPADSISAGVIHYFIEANDGEAMIQTEIYETVVNDPKGSGPPEILITELTPNPAGDYRKGSGNQYEFMEVYNNSDEVLNLNGYTIFYLYPNHSAAPKKWTITQDTAIEPYRTGIIWFAKEAVRDGYTTVEDFNIHFNSTVAENTVVLYDNKDSSDFNLPNSLHRGLAISSTDSLNDMIVEAWYDASSIGSPDRMVNDIRNSAVLYRYPESGTAMVRTGTRAFSNPGSIDKGQVPAVPGRDVAAPMIEHDQPFYQMQAGTDNKITITSNEALSKAQLVYGTAEDQLTDFTTQVDMSLTEQVDGKYVYEAIINITDLGAYRYMVITEDASGNVTKVPYNSRGNQVTVIEEAIGIELPEVGLSLADGDMVSGKVGLYAYGESVNDTMVISLNDQELETTPALPGKVQLGFQAGGIDYIYQASASAKNPAGEREYFTRILPRYVDGVWYTYDMPPDYFISDHLVSIHSGNENVPYDLDIHDEHFNKTNFDDFEVMNVHLVLPDGTTVKPQSVRNYLGNLQQTVLPYRENVYYVLGDGSAPTNTNLTKPMKSDFIFNLPDEKLTAKYTQIDTTAYEDGTYELQLNRNGAQADFAKITIDNTDPVIEGITYSNGKMITDKEKLKGHFVFDVEAADNMTGISNVEATLNGEIITLPYETSSAELAAGDHALHVTVYDGAGNISSYSVEFTIDTEIPNQPAEVAPADFGAEKPGRVTLEAEVTDPSQDKMDVAFYQGSKYDFARKDGIEGFSNIADREPPLTIEAAGENEMSEADQAKIAYADGEYLVNDSTMGFPYHRFEVTVDEELSAGDTVELYWKGKTFPDRKVTLYAWDYLEEKWIALNSAIGNADKSDIVLTAEVDKEHFIKAGKIQAMVQDEVKNANDPFTILWATDTQYYAESYHYIWDGLGDWIVDEYNNGKFEYMIHSGDIVNVANSDEQWMVADRNLQKLDNAGVPYGVLGGNHDSIIDGIDYSYYHKWVGEHRYKDNPWYGGSMDNNRNHYDLLSFGGHDFIILYLGFGLEDTPESIAWANEALKKHSDRNAILVMHAYLEYSATLSNMSQNVFDQIIVPNENVKMVVGGHYHGVATRVTEIPNQDGSTRKVLEMLADYQGGPNGGNGYVRYLTFNPVDETVDVVTYSPILNDYNFFDEEGVDSFTADYQLIDINKRVATDYFSVNVYSDQLIGTDEGVSSGEKAATKWTGLRPNETYFWYMNITDEYGATRQSDIFRFTTDVGKTSTDKPSNNGNEEKPKGK</sequence>
<protein>
    <recommendedName>
        <fullName evidence="3">LTD domain-containing protein</fullName>
    </recommendedName>
</protein>
<evidence type="ECO:0000259" key="3">
    <source>
        <dbReference type="PROSITE" id="PS51841"/>
    </source>
</evidence>
<name>A0A285CYZ4_9BACI</name>
<feature type="signal peptide" evidence="2">
    <location>
        <begin position="1"/>
        <end position="24"/>
    </location>
</feature>
<evidence type="ECO:0000256" key="2">
    <source>
        <dbReference type="SAM" id="SignalP"/>
    </source>
</evidence>
<feature type="chain" id="PRO_5013148605" description="LTD domain-containing protein" evidence="2">
    <location>
        <begin position="25"/>
        <end position="1852"/>
    </location>
</feature>
<dbReference type="InterPro" id="IPR001322">
    <property type="entry name" value="Lamin_tail_dom"/>
</dbReference>
<dbReference type="SUPFAM" id="SSF74853">
    <property type="entry name" value="Lamin A/C globular tail domain"/>
    <property type="match status" value="1"/>
</dbReference>
<gene>
    <name evidence="4" type="ORF">SAMN05877753_106207</name>
</gene>
<dbReference type="InterPro" id="IPR051918">
    <property type="entry name" value="STPP_CPPED1"/>
</dbReference>
<keyword evidence="5" id="KW-1185">Reference proteome</keyword>
<dbReference type="Gene3D" id="3.60.21.10">
    <property type="match status" value="1"/>
</dbReference>
<keyword evidence="2" id="KW-0732">Signal</keyword>
<dbReference type="SUPFAM" id="SSF56300">
    <property type="entry name" value="Metallo-dependent phosphatases"/>
    <property type="match status" value="1"/>
</dbReference>
<dbReference type="Proteomes" id="UP000219546">
    <property type="component" value="Unassembled WGS sequence"/>
</dbReference>
<evidence type="ECO:0000313" key="5">
    <source>
        <dbReference type="Proteomes" id="UP000219546"/>
    </source>
</evidence>
<dbReference type="EMBL" id="OAOP01000006">
    <property type="protein sequence ID" value="SNX72794.1"/>
    <property type="molecule type" value="Genomic_DNA"/>
</dbReference>
<dbReference type="RefSeq" id="WP_097159362.1">
    <property type="nucleotide sequence ID" value="NZ_JBEPMQ010000005.1"/>
</dbReference>
<dbReference type="PANTHER" id="PTHR43143">
    <property type="entry name" value="METALLOPHOSPHOESTERASE, CALCINEURIN SUPERFAMILY"/>
    <property type="match status" value="1"/>
</dbReference>
<dbReference type="PANTHER" id="PTHR43143:SF5">
    <property type="entry name" value="SECRETED PROTEIN"/>
    <property type="match status" value="1"/>
</dbReference>
<feature type="region of interest" description="Disordered" evidence="1">
    <location>
        <begin position="1831"/>
        <end position="1852"/>
    </location>
</feature>
<reference evidence="4 5" key="1">
    <citation type="submission" date="2017-08" db="EMBL/GenBank/DDBJ databases">
        <authorList>
            <person name="de Groot N.N."/>
        </authorList>
    </citation>
    <scope>NUCLEOTIDE SEQUENCE [LARGE SCALE GENOMIC DNA]</scope>
    <source>
        <strain evidence="4 5">JC228</strain>
    </source>
</reference>
<dbReference type="InterPro" id="IPR036415">
    <property type="entry name" value="Lamin_tail_dom_sf"/>
</dbReference>
<dbReference type="InterPro" id="IPR013783">
    <property type="entry name" value="Ig-like_fold"/>
</dbReference>
<feature type="domain" description="LTD" evidence="3">
    <location>
        <begin position="635"/>
        <end position="792"/>
    </location>
</feature>
<accession>A0A285CYZ4</accession>
<proteinExistence type="predicted"/>
<dbReference type="Gene3D" id="2.60.40.10">
    <property type="entry name" value="Immunoglobulins"/>
    <property type="match status" value="1"/>
</dbReference>
<evidence type="ECO:0000313" key="4">
    <source>
        <dbReference type="EMBL" id="SNX72794.1"/>
    </source>
</evidence>